<organism evidence="1 2">
    <name type="scientific">Streptomyces poonensis</name>
    <dbReference type="NCBI Taxonomy" id="68255"/>
    <lineage>
        <taxon>Bacteria</taxon>
        <taxon>Bacillati</taxon>
        <taxon>Actinomycetota</taxon>
        <taxon>Actinomycetes</taxon>
        <taxon>Kitasatosporales</taxon>
        <taxon>Streptomycetaceae</taxon>
        <taxon>Streptomyces</taxon>
    </lineage>
</organism>
<gene>
    <name evidence="1" type="ORF">GCM10010365_76230</name>
</gene>
<proteinExistence type="predicted"/>
<name>A0A918UYX6_9ACTN</name>
<reference evidence="1" key="1">
    <citation type="journal article" date="2014" name="Int. J. Syst. Evol. Microbiol.">
        <title>Complete genome sequence of Corynebacterium casei LMG S-19264T (=DSM 44701T), isolated from a smear-ripened cheese.</title>
        <authorList>
            <consortium name="US DOE Joint Genome Institute (JGI-PGF)"/>
            <person name="Walter F."/>
            <person name="Albersmeier A."/>
            <person name="Kalinowski J."/>
            <person name="Ruckert C."/>
        </authorList>
    </citation>
    <scope>NUCLEOTIDE SEQUENCE</scope>
    <source>
        <strain evidence="1">JCM 4815</strain>
    </source>
</reference>
<dbReference type="Proteomes" id="UP000622166">
    <property type="component" value="Unassembled WGS sequence"/>
</dbReference>
<evidence type="ECO:0000313" key="1">
    <source>
        <dbReference type="EMBL" id="GGZ44642.1"/>
    </source>
</evidence>
<dbReference type="AlphaFoldDB" id="A0A918UYX6"/>
<comment type="caution">
    <text evidence="1">The sequence shown here is derived from an EMBL/GenBank/DDBJ whole genome shotgun (WGS) entry which is preliminary data.</text>
</comment>
<keyword evidence="2" id="KW-1185">Reference proteome</keyword>
<accession>A0A918UYX6</accession>
<reference evidence="1" key="2">
    <citation type="submission" date="2020-09" db="EMBL/GenBank/DDBJ databases">
        <authorList>
            <person name="Sun Q."/>
            <person name="Ohkuma M."/>
        </authorList>
    </citation>
    <scope>NUCLEOTIDE SEQUENCE</scope>
    <source>
        <strain evidence="1">JCM 4815</strain>
    </source>
</reference>
<sequence>MVLCLDQGHPALMRWLLSVAQDPEVRADAGGIEELVRQSDDALEPVILNDPSPDVTLARASGSALHRRSTEEDDNAASAVTRGVRRFHLRQHVLEEEQRSVADTRQPCAEASLIAPLILSTDSLLGVSPAKPKRRVRQQVVEVLVAKGVLPQDVPEPNLCRVASATDFGSLG</sequence>
<dbReference type="EMBL" id="BMVW01000037">
    <property type="protein sequence ID" value="GGZ44642.1"/>
    <property type="molecule type" value="Genomic_DNA"/>
</dbReference>
<protein>
    <submittedName>
        <fullName evidence="1">Uncharacterized protein</fullName>
    </submittedName>
</protein>
<evidence type="ECO:0000313" key="2">
    <source>
        <dbReference type="Proteomes" id="UP000622166"/>
    </source>
</evidence>